<dbReference type="PROSITE" id="PS00571">
    <property type="entry name" value="AMIDASES"/>
    <property type="match status" value="1"/>
</dbReference>
<dbReference type="InterPro" id="IPR036928">
    <property type="entry name" value="AS_sf"/>
</dbReference>
<sequence>MGISFSQGKIYKPVVDTDLGPNSNEIYITAKVKAPRIAGFILKICVWFLELKIIGDILVYIQIKNNLIHKFVSFAKIKEPPLFAPNHAWEDPKDQHIISVNPDLSAVERIREATKCLLDPSIEKKYLNCSYIFHRWTIMDFSRAYNSGETSPLMVAKKFVSSLQDSSKPHLQMSFFIEYNIEDILEQARESTHRYQNGRPISVLDGVLIAVKDEIDCLPYSTTGGTKWLQRFRTCKKDAACIKNLRLCGAILVGKTNMHELGIGTSGINPHYGVTRNPYDPEKIAGGSSSGSAAVVSAGLCPVALGVDGGGSVRIPASLCGVVGLKPTNGRFSHDGIIPLNWTVGNVGVLAGTVEDAFIVYAALSDHLLSSCSTKVQAILNLPLLKSTNLVSDIKLAKYDKWFNHCADDIQICCDKALSILCKKHGWKTLDVTIPEIEEMRIAHYLTIGTELATSFSPHLENLNFKEIGCDTRIALCMYRSFSGRDYLNAQKIRNRQMYFHKKIFKTAEIIVAPTIGVTAYPIKDGVFKTGELDYKNGEALVRFSIAGNFLGLPAITVMVGYDRSGLPVGLQFIGKPWSEATLLHLAYAMQELCINDYKKPKIFFDVLKKD</sequence>
<dbReference type="EMBL" id="LFYR01001739">
    <property type="protein sequence ID" value="KMZ59684.1"/>
    <property type="molecule type" value="Genomic_DNA"/>
</dbReference>
<gene>
    <name evidence="3" type="ORF">ZOSMA_65G00140</name>
</gene>
<dbReference type="AlphaFoldDB" id="A0A0K9NSE6"/>
<evidence type="ECO:0000313" key="3">
    <source>
        <dbReference type="EMBL" id="KMZ59684.1"/>
    </source>
</evidence>
<reference evidence="4" key="1">
    <citation type="journal article" date="2016" name="Nature">
        <title>The genome of the seagrass Zostera marina reveals angiosperm adaptation to the sea.</title>
        <authorList>
            <person name="Olsen J.L."/>
            <person name="Rouze P."/>
            <person name="Verhelst B."/>
            <person name="Lin Y.-C."/>
            <person name="Bayer T."/>
            <person name="Collen J."/>
            <person name="Dattolo E."/>
            <person name="De Paoli E."/>
            <person name="Dittami S."/>
            <person name="Maumus F."/>
            <person name="Michel G."/>
            <person name="Kersting A."/>
            <person name="Lauritano C."/>
            <person name="Lohaus R."/>
            <person name="Toepel M."/>
            <person name="Tonon T."/>
            <person name="Vanneste K."/>
            <person name="Amirebrahimi M."/>
            <person name="Brakel J."/>
            <person name="Bostroem C."/>
            <person name="Chovatia M."/>
            <person name="Grimwood J."/>
            <person name="Jenkins J.W."/>
            <person name="Jueterbock A."/>
            <person name="Mraz A."/>
            <person name="Stam W.T."/>
            <person name="Tice H."/>
            <person name="Bornberg-Bauer E."/>
            <person name="Green P.J."/>
            <person name="Pearson G.A."/>
            <person name="Procaccini G."/>
            <person name="Duarte C.M."/>
            <person name="Schmutz J."/>
            <person name="Reusch T.B.H."/>
            <person name="Van de Peer Y."/>
        </authorList>
    </citation>
    <scope>NUCLEOTIDE SEQUENCE [LARGE SCALE GENOMIC DNA]</scope>
    <source>
        <strain evidence="4">cv. Finnish</strain>
    </source>
</reference>
<name>A0A0K9NSE6_ZOSMR</name>
<comment type="caution">
    <text evidence="3">The sequence shown here is derived from an EMBL/GenBank/DDBJ whole genome shotgun (WGS) entry which is preliminary data.</text>
</comment>
<dbReference type="STRING" id="29655.A0A0K9NSE6"/>
<dbReference type="SUPFAM" id="SSF75304">
    <property type="entry name" value="Amidase signature (AS) enzymes"/>
    <property type="match status" value="1"/>
</dbReference>
<protein>
    <submittedName>
        <fullName evidence="3">Fatty acid amide hydrolase</fullName>
    </submittedName>
</protein>
<dbReference type="InterPro" id="IPR023631">
    <property type="entry name" value="Amidase_dom"/>
</dbReference>
<dbReference type="Proteomes" id="UP000036987">
    <property type="component" value="Unassembled WGS sequence"/>
</dbReference>
<dbReference type="PANTHER" id="PTHR11895">
    <property type="entry name" value="TRANSAMIDASE"/>
    <property type="match status" value="1"/>
</dbReference>
<dbReference type="InterPro" id="IPR020556">
    <property type="entry name" value="Amidase_CS"/>
</dbReference>
<dbReference type="GO" id="GO:0016811">
    <property type="term" value="F:hydrolase activity, acting on carbon-nitrogen (but not peptide) bonds, in linear amides"/>
    <property type="evidence" value="ECO:0007669"/>
    <property type="project" value="UniProtKB-ARBA"/>
</dbReference>
<dbReference type="OrthoDB" id="421993at2759"/>
<evidence type="ECO:0000259" key="2">
    <source>
        <dbReference type="Pfam" id="PF01425"/>
    </source>
</evidence>
<dbReference type="PANTHER" id="PTHR11895:SF67">
    <property type="entry name" value="AMIDASE DOMAIN-CONTAINING PROTEIN"/>
    <property type="match status" value="1"/>
</dbReference>
<feature type="domain" description="Amidase" evidence="2">
    <location>
        <begin position="176"/>
        <end position="584"/>
    </location>
</feature>
<evidence type="ECO:0000313" key="4">
    <source>
        <dbReference type="Proteomes" id="UP000036987"/>
    </source>
</evidence>
<evidence type="ECO:0000256" key="1">
    <source>
        <dbReference type="ARBA" id="ARBA00009199"/>
    </source>
</evidence>
<comment type="similarity">
    <text evidence="1">Belongs to the amidase family.</text>
</comment>
<organism evidence="3 4">
    <name type="scientific">Zostera marina</name>
    <name type="common">Eelgrass</name>
    <dbReference type="NCBI Taxonomy" id="29655"/>
    <lineage>
        <taxon>Eukaryota</taxon>
        <taxon>Viridiplantae</taxon>
        <taxon>Streptophyta</taxon>
        <taxon>Embryophyta</taxon>
        <taxon>Tracheophyta</taxon>
        <taxon>Spermatophyta</taxon>
        <taxon>Magnoliopsida</taxon>
        <taxon>Liliopsida</taxon>
        <taxon>Zosteraceae</taxon>
        <taxon>Zostera</taxon>
    </lineage>
</organism>
<proteinExistence type="inferred from homology"/>
<accession>A0A0K9NSE6</accession>
<dbReference type="Gene3D" id="3.90.1300.10">
    <property type="entry name" value="Amidase signature (AS) domain"/>
    <property type="match status" value="1"/>
</dbReference>
<keyword evidence="3" id="KW-0378">Hydrolase</keyword>
<dbReference type="OMA" id="YGMSDTN"/>
<dbReference type="InterPro" id="IPR000120">
    <property type="entry name" value="Amidase"/>
</dbReference>
<keyword evidence="4" id="KW-1185">Reference proteome</keyword>
<dbReference type="Pfam" id="PF01425">
    <property type="entry name" value="Amidase"/>
    <property type="match status" value="1"/>
</dbReference>